<dbReference type="Pfam" id="PF01975">
    <property type="entry name" value="SurE"/>
    <property type="match status" value="1"/>
</dbReference>
<dbReference type="InterPro" id="IPR002828">
    <property type="entry name" value="SurE-like_Pase/nucleotidase"/>
</dbReference>
<dbReference type="NCBIfam" id="TIGR00087">
    <property type="entry name" value="surE"/>
    <property type="match status" value="1"/>
</dbReference>
<evidence type="ECO:0000256" key="2">
    <source>
        <dbReference type="ARBA" id="ARBA00011062"/>
    </source>
</evidence>
<evidence type="ECO:0000313" key="7">
    <source>
        <dbReference type="EMBL" id="QDU40169.1"/>
    </source>
</evidence>
<dbReference type="InterPro" id="IPR036523">
    <property type="entry name" value="SurE-like_sf"/>
</dbReference>
<dbReference type="Gene3D" id="3.40.1210.10">
    <property type="entry name" value="Survival protein SurE-like phosphatase/nucleotidase"/>
    <property type="match status" value="1"/>
</dbReference>
<dbReference type="AlphaFoldDB" id="A0A517ZCI0"/>
<evidence type="ECO:0000256" key="3">
    <source>
        <dbReference type="ARBA" id="ARBA00012643"/>
    </source>
</evidence>
<evidence type="ECO:0000313" key="8">
    <source>
        <dbReference type="Proteomes" id="UP000320496"/>
    </source>
</evidence>
<keyword evidence="5 7" id="KW-0378">Hydrolase</keyword>
<dbReference type="PANTHER" id="PTHR30457:SF0">
    <property type="entry name" value="PHOSPHATASE, PUTATIVE (AFU_ORTHOLOGUE AFUA_4G01070)-RELATED"/>
    <property type="match status" value="1"/>
</dbReference>
<dbReference type="EC" id="3.1.3.5" evidence="3"/>
<evidence type="ECO:0000256" key="4">
    <source>
        <dbReference type="ARBA" id="ARBA00022723"/>
    </source>
</evidence>
<dbReference type="EMBL" id="CP036275">
    <property type="protein sequence ID" value="QDU40169.1"/>
    <property type="molecule type" value="Genomic_DNA"/>
</dbReference>
<keyword evidence="8" id="KW-1185">Reference proteome</keyword>
<protein>
    <recommendedName>
        <fullName evidence="3">5'-nucleotidase</fullName>
        <ecNumber evidence="3">3.1.3.5</ecNumber>
    </recommendedName>
</protein>
<dbReference type="NCBIfam" id="NF001493">
    <property type="entry name" value="PRK00346.2-3"/>
    <property type="match status" value="1"/>
</dbReference>
<dbReference type="GO" id="GO:0046872">
    <property type="term" value="F:metal ion binding"/>
    <property type="evidence" value="ECO:0007669"/>
    <property type="project" value="UniProtKB-KW"/>
</dbReference>
<dbReference type="InterPro" id="IPR030048">
    <property type="entry name" value="SurE"/>
</dbReference>
<organism evidence="7 8">
    <name type="scientific">Maioricimonas rarisocia</name>
    <dbReference type="NCBI Taxonomy" id="2528026"/>
    <lineage>
        <taxon>Bacteria</taxon>
        <taxon>Pseudomonadati</taxon>
        <taxon>Planctomycetota</taxon>
        <taxon>Planctomycetia</taxon>
        <taxon>Planctomycetales</taxon>
        <taxon>Planctomycetaceae</taxon>
        <taxon>Maioricimonas</taxon>
    </lineage>
</organism>
<dbReference type="GO" id="GO:0008253">
    <property type="term" value="F:5'-nucleotidase activity"/>
    <property type="evidence" value="ECO:0007669"/>
    <property type="project" value="UniProtKB-EC"/>
</dbReference>
<gene>
    <name evidence="7" type="primary">surE_1</name>
    <name evidence="7" type="ORF">Mal4_45240</name>
</gene>
<dbReference type="Proteomes" id="UP000320496">
    <property type="component" value="Chromosome"/>
</dbReference>
<dbReference type="OrthoDB" id="9780815at2"/>
<keyword evidence="4" id="KW-0479">Metal-binding</keyword>
<feature type="domain" description="Survival protein SurE-like phosphatase/nucleotidase" evidence="6">
    <location>
        <begin position="4"/>
        <end position="169"/>
    </location>
</feature>
<reference evidence="7 8" key="1">
    <citation type="submission" date="2019-02" db="EMBL/GenBank/DDBJ databases">
        <title>Deep-cultivation of Planctomycetes and their phenomic and genomic characterization uncovers novel biology.</title>
        <authorList>
            <person name="Wiegand S."/>
            <person name="Jogler M."/>
            <person name="Boedeker C."/>
            <person name="Pinto D."/>
            <person name="Vollmers J."/>
            <person name="Rivas-Marin E."/>
            <person name="Kohn T."/>
            <person name="Peeters S.H."/>
            <person name="Heuer A."/>
            <person name="Rast P."/>
            <person name="Oberbeckmann S."/>
            <person name="Bunk B."/>
            <person name="Jeske O."/>
            <person name="Meyerdierks A."/>
            <person name="Storesund J.E."/>
            <person name="Kallscheuer N."/>
            <person name="Luecker S."/>
            <person name="Lage O.M."/>
            <person name="Pohl T."/>
            <person name="Merkel B.J."/>
            <person name="Hornburger P."/>
            <person name="Mueller R.-W."/>
            <person name="Bruemmer F."/>
            <person name="Labrenz M."/>
            <person name="Spormann A.M."/>
            <person name="Op den Camp H."/>
            <person name="Overmann J."/>
            <person name="Amann R."/>
            <person name="Jetten M.S.M."/>
            <person name="Mascher T."/>
            <person name="Medema M.H."/>
            <person name="Devos D.P."/>
            <person name="Kaster A.-K."/>
            <person name="Ovreas L."/>
            <person name="Rohde M."/>
            <person name="Galperin M.Y."/>
            <person name="Jogler C."/>
        </authorList>
    </citation>
    <scope>NUCLEOTIDE SEQUENCE [LARGE SCALE GENOMIC DNA]</scope>
    <source>
        <strain evidence="7 8">Mal4</strain>
    </source>
</reference>
<evidence type="ECO:0000256" key="5">
    <source>
        <dbReference type="ARBA" id="ARBA00022801"/>
    </source>
</evidence>
<evidence type="ECO:0000256" key="1">
    <source>
        <dbReference type="ARBA" id="ARBA00000815"/>
    </source>
</evidence>
<evidence type="ECO:0000259" key="6">
    <source>
        <dbReference type="Pfam" id="PF01975"/>
    </source>
</evidence>
<name>A0A517ZCI0_9PLAN</name>
<proteinExistence type="inferred from homology"/>
<comment type="catalytic activity">
    <reaction evidence="1">
        <text>a ribonucleoside 5'-phosphate + H2O = a ribonucleoside + phosphate</text>
        <dbReference type="Rhea" id="RHEA:12484"/>
        <dbReference type="ChEBI" id="CHEBI:15377"/>
        <dbReference type="ChEBI" id="CHEBI:18254"/>
        <dbReference type="ChEBI" id="CHEBI:43474"/>
        <dbReference type="ChEBI" id="CHEBI:58043"/>
        <dbReference type="EC" id="3.1.3.5"/>
    </reaction>
</comment>
<dbReference type="KEGG" id="mri:Mal4_45240"/>
<dbReference type="SUPFAM" id="SSF64167">
    <property type="entry name" value="SurE-like"/>
    <property type="match status" value="1"/>
</dbReference>
<dbReference type="RefSeq" id="WP_145371283.1">
    <property type="nucleotide sequence ID" value="NZ_CP036275.1"/>
</dbReference>
<sequence length="231" mass="25079">MKLMLTNDDGIDAAGIAALERAVADYGDIVVVAPQEHHSGCGHRVNTDMPVPTRLDAENRHAIGGTPADCTRVGLLHLAPDTSLVLSGINEGGNLGVDVFMSGTVAAAREAALFGTPAIAFSQYRNGPIEFNWEAAIVMARRVMDLARQRPPQPGSFWNVNFPSGIDDANEPEIVFCPLDTTHHAVRYEIDGDHFHYRGVYHERGRTPDHDVDVCFSGRISVTELTLTNHA</sequence>
<comment type="similarity">
    <text evidence="2">Belongs to the SurE nucleotidase family.</text>
</comment>
<accession>A0A517ZCI0</accession>
<dbReference type="PANTHER" id="PTHR30457">
    <property type="entry name" value="5'-NUCLEOTIDASE SURE"/>
    <property type="match status" value="1"/>
</dbReference>